<evidence type="ECO:0008006" key="3">
    <source>
        <dbReference type="Google" id="ProtNLM"/>
    </source>
</evidence>
<evidence type="ECO:0000313" key="2">
    <source>
        <dbReference type="Proteomes" id="UP000237350"/>
    </source>
</evidence>
<evidence type="ECO:0000313" key="1">
    <source>
        <dbReference type="EMBL" id="POR00260.1"/>
    </source>
</evidence>
<dbReference type="EMBL" id="LPWH01000078">
    <property type="protein sequence ID" value="POR00260.1"/>
    <property type="molecule type" value="Genomic_DNA"/>
</dbReference>
<dbReference type="SUPFAM" id="SSF50630">
    <property type="entry name" value="Acid proteases"/>
    <property type="match status" value="1"/>
</dbReference>
<name>A0A2S4JLD8_9SPIO</name>
<sequence length="291" mass="31652">MIRGFRRFPWYFFIGMVLSCCSPQRESVLIERFGFSPRNIIPVEVRAYGFPHVSVTVSGVTLPLVFDTGNMVGVTLSPSRFDELGLDSNGMWTSAGADGVLRGSYRVAHEVDIALSDHTLCSDSVYEHPMAPAVDGLIGPGSLGASRLAVDYQARRIAAARSPGPSTMAGYQAIPLVRSILHRKLILVRGSVEGRPAIFQLDTGKSRTVISPILAAELGLRRVHDGVGIQHAQLGSLEFSVHSAREGDLSAIDPTMSEPILVGIGSDILSQFAWYVDYDESLLWVPELTLW</sequence>
<dbReference type="AlphaFoldDB" id="A0A2S4JLD8"/>
<gene>
    <name evidence="1" type="ORF">AU468_09800</name>
</gene>
<proteinExistence type="predicted"/>
<protein>
    <recommendedName>
        <fullName evidence="3">Peptidase A2 domain-containing protein</fullName>
    </recommendedName>
</protein>
<comment type="caution">
    <text evidence="1">The sequence shown here is derived from an EMBL/GenBank/DDBJ whole genome shotgun (WGS) entry which is preliminary data.</text>
</comment>
<dbReference type="Gene3D" id="2.40.70.10">
    <property type="entry name" value="Acid Proteases"/>
    <property type="match status" value="2"/>
</dbReference>
<dbReference type="PROSITE" id="PS51257">
    <property type="entry name" value="PROKAR_LIPOPROTEIN"/>
    <property type="match status" value="1"/>
</dbReference>
<reference evidence="2" key="1">
    <citation type="submission" date="2015-12" db="EMBL/GenBank/DDBJ databases">
        <authorList>
            <person name="Lodha T.D."/>
            <person name="Chintalapati S."/>
            <person name="Chintalapati V.R."/>
            <person name="Sravanthi T."/>
        </authorList>
    </citation>
    <scope>NUCLEOTIDE SEQUENCE [LARGE SCALE GENOMIC DNA]</scope>
    <source>
        <strain evidence="2">JC133</strain>
    </source>
</reference>
<keyword evidence="2" id="KW-1185">Reference proteome</keyword>
<dbReference type="InterPro" id="IPR021109">
    <property type="entry name" value="Peptidase_aspartic_dom_sf"/>
</dbReference>
<organism evidence="1 2">
    <name type="scientific">Alkalispirochaeta sphaeroplastigenens</name>
    <dbReference type="NCBI Taxonomy" id="1187066"/>
    <lineage>
        <taxon>Bacteria</taxon>
        <taxon>Pseudomonadati</taxon>
        <taxon>Spirochaetota</taxon>
        <taxon>Spirochaetia</taxon>
        <taxon>Spirochaetales</taxon>
        <taxon>Spirochaetaceae</taxon>
        <taxon>Alkalispirochaeta</taxon>
    </lineage>
</organism>
<dbReference type="Proteomes" id="UP000237350">
    <property type="component" value="Unassembled WGS sequence"/>
</dbReference>
<accession>A0A2S4JLD8</accession>